<organism evidence="1 2">
    <name type="scientific">Rhizophagus clarus</name>
    <dbReference type="NCBI Taxonomy" id="94130"/>
    <lineage>
        <taxon>Eukaryota</taxon>
        <taxon>Fungi</taxon>
        <taxon>Fungi incertae sedis</taxon>
        <taxon>Mucoromycota</taxon>
        <taxon>Glomeromycotina</taxon>
        <taxon>Glomeromycetes</taxon>
        <taxon>Glomerales</taxon>
        <taxon>Glomeraceae</taxon>
        <taxon>Rhizophagus</taxon>
    </lineage>
</organism>
<dbReference type="SUPFAM" id="SSF56112">
    <property type="entry name" value="Protein kinase-like (PK-like)"/>
    <property type="match status" value="1"/>
</dbReference>
<reference evidence="1 2" key="1">
    <citation type="submission" date="2017-11" db="EMBL/GenBank/DDBJ databases">
        <title>The genome of Rhizophagus clarus HR1 reveals common genetic basis of auxotrophy among arbuscular mycorrhizal fungi.</title>
        <authorList>
            <person name="Kobayashi Y."/>
        </authorList>
    </citation>
    <scope>NUCLEOTIDE SEQUENCE [LARGE SCALE GENOMIC DNA]</scope>
    <source>
        <strain evidence="1 2">HR1</strain>
    </source>
</reference>
<evidence type="ECO:0008006" key="3">
    <source>
        <dbReference type="Google" id="ProtNLM"/>
    </source>
</evidence>
<dbReference type="InterPro" id="IPR011009">
    <property type="entry name" value="Kinase-like_dom_sf"/>
</dbReference>
<dbReference type="Proteomes" id="UP000247702">
    <property type="component" value="Unassembled WGS sequence"/>
</dbReference>
<keyword evidence="2" id="KW-1185">Reference proteome</keyword>
<evidence type="ECO:0000313" key="2">
    <source>
        <dbReference type="Proteomes" id="UP000247702"/>
    </source>
</evidence>
<gene>
    <name evidence="1" type="ORF">RclHR1_00160041</name>
</gene>
<accession>A0A2Z6QI75</accession>
<proteinExistence type="predicted"/>
<dbReference type="Gene3D" id="1.10.510.10">
    <property type="entry name" value="Transferase(Phosphotransferase) domain 1"/>
    <property type="match status" value="1"/>
</dbReference>
<evidence type="ECO:0000313" key="1">
    <source>
        <dbReference type="EMBL" id="GBB89325.1"/>
    </source>
</evidence>
<name>A0A2Z6QI75_9GLOM</name>
<protein>
    <recommendedName>
        <fullName evidence="3">Serine-threonine/tyrosine-protein kinase catalytic domain-containing protein</fullName>
    </recommendedName>
</protein>
<dbReference type="AlphaFoldDB" id="A0A2Z6QI75"/>
<comment type="caution">
    <text evidence="1">The sequence shown here is derived from an EMBL/GenBank/DDBJ whole genome shotgun (WGS) entry which is preliminary data.</text>
</comment>
<sequence length="147" mass="17421">MPDSRNFLMNVNDSLRKSGIHVALKILDNFDDGLKEFLRRGLRPKIKYLGEHPEYVMLMMRCWDSDPTTRPTAEELTGYFKKLRDIYMISWYIYKRVSVPSKSVKNHDPRYLSKRYTYSSKLNEGLSELKMLKDCKISRSKTDITKK</sequence>
<dbReference type="EMBL" id="BEXD01000668">
    <property type="protein sequence ID" value="GBB89325.1"/>
    <property type="molecule type" value="Genomic_DNA"/>
</dbReference>